<reference evidence="2 3" key="1">
    <citation type="submission" date="2017-08" db="EMBL/GenBank/DDBJ databases">
        <title>USMARCv1.0.</title>
        <authorList>
            <person name="Hannum G.I."/>
            <person name="Koren S."/>
            <person name="Schroeder S.G."/>
            <person name="Chin S.C."/>
            <person name="Nonneman D.J."/>
            <person name="Becker S.A."/>
            <person name="Rosen B.D."/>
            <person name="Bickhart D.M."/>
            <person name="Putnam N.H."/>
            <person name="Green R.E."/>
            <person name="Tuggle C.K."/>
            <person name="Liu H."/>
            <person name="Rohrer G.A."/>
            <person name="Warr A."/>
            <person name="Hall R."/>
            <person name="Kim K."/>
            <person name="Hume D.A."/>
            <person name="Talbot R."/>
            <person name="Chow W."/>
            <person name="Howe K."/>
            <person name="Schwartz A.S."/>
            <person name="Watson M."/>
            <person name="Archibald A.L."/>
            <person name="Phillippy A.M."/>
            <person name="Smith T.P.L."/>
        </authorList>
    </citation>
    <scope>NUCLEOTIDE SEQUENCE [LARGE SCALE GENOMIC DNA]</scope>
</reference>
<dbReference type="Gene3D" id="2.40.10.120">
    <property type="match status" value="1"/>
</dbReference>
<proteinExistence type="predicted"/>
<dbReference type="PANTHER" id="PTHR14389">
    <property type="entry name" value="SI:CH1073-475A24.1"/>
    <property type="match status" value="1"/>
</dbReference>
<feature type="region of interest" description="Disordered" evidence="1">
    <location>
        <begin position="276"/>
        <end position="324"/>
    </location>
</feature>
<sequence length="732" mass="84086">MNFMKAEENKSFSTVGNDLSTGPEISKDTTMQQTCSDTPADQLLANLQVSIRTIKIKSEVSEQKISPESQNPHLSTSKKYFTFMLQIGSRKSDQTRKTAHGGLNENIDSALKNNEHFRRHVQDPFKWNIMAYEETTIKGFVNLGMPLRCLPEKSHFKITIVPRKSKQENYDPMLRLCENPDIECILFHVLSIGKNIKKIVKIMDLHEKGSKLCVYAFKGETIKEALCKDGRFRSDLDSLEWELVEGHQNVHGKESTVDQISGKLLEMEVLIKKDKKKGTGTKIKQRNENATDEINHRDSIWSKSTVHEPGPNGETEDTEHNREKTLPFQSLESKKHRTISEIKGYYDGSFNTSCMGETSQVRLRSPLPIECAFYTDRQKEATNSWKKNVKILGKAIMHRYPFFNEEVLRVRKYLEEEQKRNLPPFEQFNIYKEYFGKVTENSTSVETCERLIHHSESVGFMKWDVNGNSGSATCFVIKNGYIFTCRHVLDLILRDSTNPSLQLDIISSCVKVTFSYKSFCPKDNDWFSLEKCFAVSDETLDYAILKLSKNGHRFPPGLFQHVSPQPSGGLIYLIGHPEGQIKKIDGCMVIPLEQRLESYPENHRDRVAGTHAPIYNACPVLTQRSFLTEAWSRETLSYDTCFSSGSSGSPVFNASGRLVAMHSFGHFYRHENKVYALIEFGYSMDSILSDIKQKHEHLYKLLEEEENENHEEERENARESLLRDHQVEPMEH</sequence>
<protein>
    <recommendedName>
        <fullName evidence="4">Family with sequence similarity 111 member B</fullName>
    </recommendedName>
</protein>
<evidence type="ECO:0000313" key="3">
    <source>
        <dbReference type="Proteomes" id="UP000314985"/>
    </source>
</evidence>
<dbReference type="Proteomes" id="UP000314985">
    <property type="component" value="Chromosome 2"/>
</dbReference>
<dbReference type="Ensembl" id="ENSSSCT00070051221.1">
    <property type="protein sequence ID" value="ENSSSCP00070043321.1"/>
    <property type="gene ID" value="ENSSSCG00070025622.1"/>
</dbReference>
<dbReference type="Ensembl" id="ENSSSCT00070051222.1">
    <property type="protein sequence ID" value="ENSSSCP00070043322.1"/>
    <property type="gene ID" value="ENSSSCG00070025622.1"/>
</dbReference>
<feature type="compositionally biased region" description="Polar residues" evidence="1">
    <location>
        <begin position="11"/>
        <end position="20"/>
    </location>
</feature>
<organism evidence="2 3">
    <name type="scientific">Sus scrofa</name>
    <name type="common">Pig</name>
    <dbReference type="NCBI Taxonomy" id="9823"/>
    <lineage>
        <taxon>Eukaryota</taxon>
        <taxon>Metazoa</taxon>
        <taxon>Chordata</taxon>
        <taxon>Craniata</taxon>
        <taxon>Vertebrata</taxon>
        <taxon>Euteleostomi</taxon>
        <taxon>Mammalia</taxon>
        <taxon>Eutheria</taxon>
        <taxon>Laurasiatheria</taxon>
        <taxon>Artiodactyla</taxon>
        <taxon>Suina</taxon>
        <taxon>Suidae</taxon>
        <taxon>Sus</taxon>
    </lineage>
</organism>
<evidence type="ECO:0000256" key="1">
    <source>
        <dbReference type="SAM" id="MobiDB-lite"/>
    </source>
</evidence>
<evidence type="ECO:0000313" key="2">
    <source>
        <dbReference type="Ensembl" id="ENSSSCP00070043321.1"/>
    </source>
</evidence>
<feature type="region of interest" description="Disordered" evidence="1">
    <location>
        <begin position="705"/>
        <end position="732"/>
    </location>
</feature>
<evidence type="ECO:0008006" key="4">
    <source>
        <dbReference type="Google" id="ProtNLM"/>
    </source>
</evidence>
<dbReference type="AlphaFoldDB" id="A0A4X1VIN6"/>
<accession>A0A4X1VIN6</accession>
<dbReference type="PANTHER" id="PTHR14389:SF4">
    <property type="entry name" value="SERINE PROTEASE FAM111B"/>
    <property type="match status" value="1"/>
</dbReference>
<dbReference type="SUPFAM" id="SSF50494">
    <property type="entry name" value="Trypsin-like serine proteases"/>
    <property type="match status" value="1"/>
</dbReference>
<feature type="region of interest" description="Disordered" evidence="1">
    <location>
        <begin position="1"/>
        <end position="34"/>
    </location>
</feature>
<dbReference type="Pfam" id="PF13365">
    <property type="entry name" value="Trypsin_2"/>
    <property type="match status" value="1"/>
</dbReference>
<name>A0A4X1VIN6_PIG</name>
<feature type="compositionally biased region" description="Basic and acidic residues" evidence="1">
    <location>
        <begin position="1"/>
        <end position="10"/>
    </location>
</feature>
<reference evidence="2" key="2">
    <citation type="submission" date="2025-05" db="UniProtKB">
        <authorList>
            <consortium name="Ensembl"/>
        </authorList>
    </citation>
    <scope>IDENTIFICATION</scope>
</reference>
<feature type="compositionally biased region" description="Basic and acidic residues" evidence="1">
    <location>
        <begin position="711"/>
        <end position="732"/>
    </location>
</feature>
<dbReference type="InterPro" id="IPR009003">
    <property type="entry name" value="Peptidase_S1_PA"/>
</dbReference>
<feature type="compositionally biased region" description="Basic and acidic residues" evidence="1">
    <location>
        <begin position="285"/>
        <end position="300"/>
    </location>
</feature>